<keyword evidence="1" id="KW-1133">Transmembrane helix</keyword>
<organism evidence="2 3">
    <name type="scientific">Hydrogenophaga borbori</name>
    <dbReference type="NCBI Taxonomy" id="2294117"/>
    <lineage>
        <taxon>Bacteria</taxon>
        <taxon>Pseudomonadati</taxon>
        <taxon>Pseudomonadota</taxon>
        <taxon>Betaproteobacteria</taxon>
        <taxon>Burkholderiales</taxon>
        <taxon>Comamonadaceae</taxon>
        <taxon>Hydrogenophaga</taxon>
    </lineage>
</organism>
<sequence length="207" mass="22390">MEGLRIETIGTVLALLCALWLRPWRLLKGPLLTPALAALVLLPLLWLTPQFMPAGLRVQLSGASLLVLVLGWPLAVPLLAVVALLVWGLGTEGPQLALIQLWWLGVVPATLALVLGAALRRWLPANPFVYTLGRGFLGTAVSVFVAGALMRWFQPLGHDGSLVAVWLMAWGDAFLTGMVCAVFAAFVPQWLATWSDARYLRPPGADR</sequence>
<keyword evidence="1" id="KW-0472">Membrane</keyword>
<evidence type="ECO:0000313" key="2">
    <source>
        <dbReference type="EMBL" id="RFP80231.1"/>
    </source>
</evidence>
<evidence type="ECO:0000313" key="3">
    <source>
        <dbReference type="Proteomes" id="UP000261931"/>
    </source>
</evidence>
<dbReference type="EMBL" id="QVLS01000003">
    <property type="protein sequence ID" value="RFP80231.1"/>
    <property type="molecule type" value="Genomic_DNA"/>
</dbReference>
<dbReference type="AlphaFoldDB" id="A0A372ELE5"/>
<dbReference type="RefSeq" id="WP_116958279.1">
    <property type="nucleotide sequence ID" value="NZ_QVLS01000003.1"/>
</dbReference>
<keyword evidence="3" id="KW-1185">Reference proteome</keyword>
<protein>
    <submittedName>
        <fullName evidence="2">Uncharacterized protein</fullName>
    </submittedName>
</protein>
<comment type="caution">
    <text evidence="2">The sequence shown here is derived from an EMBL/GenBank/DDBJ whole genome shotgun (WGS) entry which is preliminary data.</text>
</comment>
<evidence type="ECO:0000256" key="1">
    <source>
        <dbReference type="SAM" id="Phobius"/>
    </source>
</evidence>
<feature type="transmembrane region" description="Helical" evidence="1">
    <location>
        <begin position="60"/>
        <end position="89"/>
    </location>
</feature>
<feature type="transmembrane region" description="Helical" evidence="1">
    <location>
        <begin position="101"/>
        <end position="123"/>
    </location>
</feature>
<gene>
    <name evidence="2" type="ORF">DY262_07265</name>
</gene>
<feature type="transmembrane region" description="Helical" evidence="1">
    <location>
        <begin position="7"/>
        <end position="25"/>
    </location>
</feature>
<accession>A0A372ELE5</accession>
<proteinExistence type="predicted"/>
<name>A0A372ELE5_9BURK</name>
<reference evidence="2 3" key="1">
    <citation type="submission" date="2018-08" db="EMBL/GenBank/DDBJ databases">
        <title>Hydrogenophaga sp. LA-38 isolated from sludge.</title>
        <authorList>
            <person name="Im W.-T."/>
        </authorList>
    </citation>
    <scope>NUCLEOTIDE SEQUENCE [LARGE SCALE GENOMIC DNA]</scope>
    <source>
        <strain evidence="2 3">LA-38</strain>
    </source>
</reference>
<feature type="transmembrane region" description="Helical" evidence="1">
    <location>
        <begin position="173"/>
        <end position="192"/>
    </location>
</feature>
<keyword evidence="1" id="KW-0812">Transmembrane</keyword>
<feature type="transmembrane region" description="Helical" evidence="1">
    <location>
        <begin position="135"/>
        <end position="153"/>
    </location>
</feature>
<feature type="transmembrane region" description="Helical" evidence="1">
    <location>
        <begin position="31"/>
        <end position="48"/>
    </location>
</feature>
<dbReference type="Proteomes" id="UP000261931">
    <property type="component" value="Unassembled WGS sequence"/>
</dbReference>